<feature type="transmembrane region" description="Helical" evidence="9">
    <location>
        <begin position="194"/>
        <end position="217"/>
    </location>
</feature>
<feature type="domain" description="Putative sensor" evidence="11">
    <location>
        <begin position="68"/>
        <end position="227"/>
    </location>
</feature>
<dbReference type="EC" id="2.7.13.3" evidence="2"/>
<feature type="transmembrane region" description="Helical" evidence="9">
    <location>
        <begin position="72"/>
        <end position="96"/>
    </location>
</feature>
<feature type="transmembrane region" description="Helical" evidence="9">
    <location>
        <begin position="158"/>
        <end position="174"/>
    </location>
</feature>
<dbReference type="GO" id="GO:0016301">
    <property type="term" value="F:kinase activity"/>
    <property type="evidence" value="ECO:0007669"/>
    <property type="project" value="UniProtKB-KW"/>
</dbReference>
<evidence type="ECO:0000256" key="2">
    <source>
        <dbReference type="ARBA" id="ARBA00012438"/>
    </source>
</evidence>
<dbReference type="PANTHER" id="PTHR24421">
    <property type="entry name" value="NITRATE/NITRITE SENSOR PROTEIN NARX-RELATED"/>
    <property type="match status" value="1"/>
</dbReference>
<reference evidence="12 13" key="1">
    <citation type="submission" date="2021-01" db="EMBL/GenBank/DDBJ databases">
        <title>Whole genome shotgun sequence of Plantactinospora endophytica NBRC 110450.</title>
        <authorList>
            <person name="Komaki H."/>
            <person name="Tamura T."/>
        </authorList>
    </citation>
    <scope>NUCLEOTIDE SEQUENCE [LARGE SCALE GENOMIC DNA]</scope>
    <source>
        <strain evidence="12 13">NBRC 110450</strain>
    </source>
</reference>
<evidence type="ECO:0000256" key="3">
    <source>
        <dbReference type="ARBA" id="ARBA00022553"/>
    </source>
</evidence>
<evidence type="ECO:0000256" key="4">
    <source>
        <dbReference type="ARBA" id="ARBA00022679"/>
    </source>
</evidence>
<evidence type="ECO:0000256" key="5">
    <source>
        <dbReference type="ARBA" id="ARBA00022741"/>
    </source>
</evidence>
<keyword evidence="9" id="KW-0472">Membrane</keyword>
<gene>
    <name evidence="12" type="ORF">Pen02_68380</name>
</gene>
<dbReference type="InterPro" id="IPR036890">
    <property type="entry name" value="HATPase_C_sf"/>
</dbReference>
<evidence type="ECO:0000256" key="8">
    <source>
        <dbReference type="ARBA" id="ARBA00023012"/>
    </source>
</evidence>
<accession>A0ABQ4EAY4</accession>
<keyword evidence="8" id="KW-0902">Two-component regulatory system</keyword>
<proteinExistence type="predicted"/>
<dbReference type="Pfam" id="PF07730">
    <property type="entry name" value="HisKA_3"/>
    <property type="match status" value="1"/>
</dbReference>
<dbReference type="Proteomes" id="UP000646749">
    <property type="component" value="Unassembled WGS sequence"/>
</dbReference>
<evidence type="ECO:0000256" key="7">
    <source>
        <dbReference type="ARBA" id="ARBA00022840"/>
    </source>
</evidence>
<dbReference type="SUPFAM" id="SSF55874">
    <property type="entry name" value="ATPase domain of HSP90 chaperone/DNA topoisomerase II/histidine kinase"/>
    <property type="match status" value="1"/>
</dbReference>
<dbReference type="CDD" id="cd16917">
    <property type="entry name" value="HATPase_UhpB-NarQ-NarX-like"/>
    <property type="match status" value="1"/>
</dbReference>
<keyword evidence="5" id="KW-0547">Nucleotide-binding</keyword>
<name>A0ABQ4EAY4_9ACTN</name>
<dbReference type="Pfam" id="PF13796">
    <property type="entry name" value="Sensor"/>
    <property type="match status" value="1"/>
</dbReference>
<dbReference type="PANTHER" id="PTHR24421:SF10">
    <property type="entry name" value="NITRATE_NITRITE SENSOR PROTEIN NARQ"/>
    <property type="match status" value="1"/>
</dbReference>
<comment type="catalytic activity">
    <reaction evidence="1">
        <text>ATP + protein L-histidine = ADP + protein N-phospho-L-histidine.</text>
        <dbReference type="EC" id="2.7.13.3"/>
    </reaction>
</comment>
<evidence type="ECO:0000256" key="9">
    <source>
        <dbReference type="SAM" id="Phobius"/>
    </source>
</evidence>
<evidence type="ECO:0000256" key="1">
    <source>
        <dbReference type="ARBA" id="ARBA00000085"/>
    </source>
</evidence>
<dbReference type="Gene3D" id="1.20.5.1930">
    <property type="match status" value="1"/>
</dbReference>
<feature type="transmembrane region" description="Helical" evidence="9">
    <location>
        <begin position="40"/>
        <end position="60"/>
    </location>
</feature>
<keyword evidence="9" id="KW-1133">Transmembrane helix</keyword>
<evidence type="ECO:0000259" key="10">
    <source>
        <dbReference type="Pfam" id="PF07730"/>
    </source>
</evidence>
<dbReference type="Gene3D" id="3.30.565.10">
    <property type="entry name" value="Histidine kinase-like ATPase, C-terminal domain"/>
    <property type="match status" value="1"/>
</dbReference>
<evidence type="ECO:0000313" key="12">
    <source>
        <dbReference type="EMBL" id="GIG91902.1"/>
    </source>
</evidence>
<organism evidence="12 13">
    <name type="scientific">Plantactinospora endophytica</name>
    <dbReference type="NCBI Taxonomy" id="673535"/>
    <lineage>
        <taxon>Bacteria</taxon>
        <taxon>Bacillati</taxon>
        <taxon>Actinomycetota</taxon>
        <taxon>Actinomycetes</taxon>
        <taxon>Micromonosporales</taxon>
        <taxon>Micromonosporaceae</taxon>
        <taxon>Plantactinospora</taxon>
    </lineage>
</organism>
<dbReference type="InterPro" id="IPR050482">
    <property type="entry name" value="Sensor_HK_TwoCompSys"/>
</dbReference>
<dbReference type="EMBL" id="BONW01000041">
    <property type="protein sequence ID" value="GIG91902.1"/>
    <property type="molecule type" value="Genomic_DNA"/>
</dbReference>
<dbReference type="InterPro" id="IPR025828">
    <property type="entry name" value="Put_sensor_dom"/>
</dbReference>
<evidence type="ECO:0000313" key="13">
    <source>
        <dbReference type="Proteomes" id="UP000646749"/>
    </source>
</evidence>
<evidence type="ECO:0000256" key="6">
    <source>
        <dbReference type="ARBA" id="ARBA00022777"/>
    </source>
</evidence>
<comment type="caution">
    <text evidence="12">The sequence shown here is derived from an EMBL/GenBank/DDBJ whole genome shotgun (WGS) entry which is preliminary data.</text>
</comment>
<keyword evidence="7" id="KW-0067">ATP-binding</keyword>
<keyword evidence="4" id="KW-0808">Transferase</keyword>
<keyword evidence="3" id="KW-0597">Phosphoprotein</keyword>
<dbReference type="InterPro" id="IPR011712">
    <property type="entry name" value="Sig_transdc_His_kin_sub3_dim/P"/>
</dbReference>
<keyword evidence="13" id="KW-1185">Reference proteome</keyword>
<protein>
    <recommendedName>
        <fullName evidence="2">histidine kinase</fullName>
        <ecNumber evidence="2">2.7.13.3</ecNumber>
    </recommendedName>
</protein>
<feature type="domain" description="Signal transduction histidine kinase subgroup 3 dimerisation and phosphoacceptor" evidence="10">
    <location>
        <begin position="256"/>
        <end position="322"/>
    </location>
</feature>
<keyword evidence="6 12" id="KW-0418">Kinase</keyword>
<keyword evidence="9" id="KW-0812">Transmembrane</keyword>
<evidence type="ECO:0000259" key="11">
    <source>
        <dbReference type="Pfam" id="PF13796"/>
    </source>
</evidence>
<sequence length="448" mass="46946">MVAVSRPSPRTLLEAWSRRRFPLTGWPWRALAYLGSTPPVALAAAAPLGLLGLPWLYLLTRGTGITELSPGTLAFLLLLGAVLLAGFGPLVALPVAGVERLRLRLVDSRPVRSGHRPLPAPDPWSWLRTRYAEPATWLALLHTVLLATVGLLLSTAALVLLLLVGVLIASPLLVPADGTPISIGLAEITTAAQAVPYALLGLVLLAVSPYPLALLAAGQGALTRALLGGGSGERLRTELVEVARSRARLVDAFEAERRRIERDLHDGAQQRLVSLTLQLGLARLEIPPESPGATAVADAHEQAKLFMTELRELIRNIHPKVLTDRGLPAAVADLADQSAVPVTVEVALPGRLPNPVEGTAYFVVAEALTNVAKHSGATAATVALGLEDGRLTVEVRDDGRGGADPALGSGLTGLADRVAVVDGRMLLSSPPGGPTLLRVELPCGPTDT</sequence>